<dbReference type="EMBL" id="GBRH01258795">
    <property type="protein sequence ID" value="JAD39100.1"/>
    <property type="molecule type" value="Transcribed_RNA"/>
</dbReference>
<organism evidence="1">
    <name type="scientific">Arundo donax</name>
    <name type="common">Giant reed</name>
    <name type="synonym">Donax arundinaceus</name>
    <dbReference type="NCBI Taxonomy" id="35708"/>
    <lineage>
        <taxon>Eukaryota</taxon>
        <taxon>Viridiplantae</taxon>
        <taxon>Streptophyta</taxon>
        <taxon>Embryophyta</taxon>
        <taxon>Tracheophyta</taxon>
        <taxon>Spermatophyta</taxon>
        <taxon>Magnoliopsida</taxon>
        <taxon>Liliopsida</taxon>
        <taxon>Poales</taxon>
        <taxon>Poaceae</taxon>
        <taxon>PACMAD clade</taxon>
        <taxon>Arundinoideae</taxon>
        <taxon>Arundineae</taxon>
        <taxon>Arundo</taxon>
    </lineage>
</organism>
<accession>A0A0A8ZQV0</accession>
<reference evidence="1" key="2">
    <citation type="journal article" date="2015" name="Data Brief">
        <title>Shoot transcriptome of the giant reed, Arundo donax.</title>
        <authorList>
            <person name="Barrero R.A."/>
            <person name="Guerrero F.D."/>
            <person name="Moolhuijzen P."/>
            <person name="Goolsby J.A."/>
            <person name="Tidwell J."/>
            <person name="Bellgard S.E."/>
            <person name="Bellgard M.I."/>
        </authorList>
    </citation>
    <scope>NUCLEOTIDE SEQUENCE</scope>
    <source>
        <tissue evidence="1">Shoot tissue taken approximately 20 cm above the soil surface</tissue>
    </source>
</reference>
<sequence length="10" mass="1090">MQVQALVKSS</sequence>
<protein>
    <submittedName>
        <fullName evidence="1">Uncharacterized protein</fullName>
    </submittedName>
</protein>
<reference evidence="1" key="1">
    <citation type="submission" date="2014-09" db="EMBL/GenBank/DDBJ databases">
        <authorList>
            <person name="Magalhaes I.L.F."/>
            <person name="Oliveira U."/>
            <person name="Santos F.R."/>
            <person name="Vidigal T.H.D.A."/>
            <person name="Brescovit A.D."/>
            <person name="Santos A.J."/>
        </authorList>
    </citation>
    <scope>NUCLEOTIDE SEQUENCE</scope>
    <source>
        <tissue evidence="1">Shoot tissue taken approximately 20 cm above the soil surface</tissue>
    </source>
</reference>
<name>A0A0A8ZQV0_ARUDO</name>
<evidence type="ECO:0000313" key="1">
    <source>
        <dbReference type="EMBL" id="JAD39100.1"/>
    </source>
</evidence>
<proteinExistence type="predicted"/>